<keyword evidence="3" id="KW-0479">Metal-binding</keyword>
<gene>
    <name evidence="7" type="ORF">JX265_010925</name>
</gene>
<dbReference type="Pfam" id="PF07998">
    <property type="entry name" value="Peptidase_M54"/>
    <property type="match status" value="1"/>
</dbReference>
<dbReference type="GO" id="GO:0046872">
    <property type="term" value="F:metal ion binding"/>
    <property type="evidence" value="ECO:0007669"/>
    <property type="project" value="UniProtKB-KW"/>
</dbReference>
<keyword evidence="8" id="KW-1185">Reference proteome</keyword>
<accession>A0A9Q0ALE6</accession>
<keyword evidence="2" id="KW-0645">Protease</keyword>
<evidence type="ECO:0000256" key="5">
    <source>
        <dbReference type="ARBA" id="ARBA00022833"/>
    </source>
</evidence>
<evidence type="ECO:0000313" key="8">
    <source>
        <dbReference type="Proteomes" id="UP000829685"/>
    </source>
</evidence>
<dbReference type="AlphaFoldDB" id="A0A9Q0ALE6"/>
<dbReference type="GO" id="GO:0006508">
    <property type="term" value="P:proteolysis"/>
    <property type="evidence" value="ECO:0007669"/>
    <property type="project" value="UniProtKB-KW"/>
</dbReference>
<dbReference type="InterPro" id="IPR012962">
    <property type="entry name" value="Pept_M54_archaemetzincn"/>
</dbReference>
<reference evidence="7" key="1">
    <citation type="submission" date="2021-03" db="EMBL/GenBank/DDBJ databases">
        <title>Revisited historic fungal species revealed as producer of novel bioactive compounds through whole genome sequencing and comparative genomics.</title>
        <authorList>
            <person name="Vignolle G.A."/>
            <person name="Hochenegger N."/>
            <person name="Mach R.L."/>
            <person name="Mach-Aigner A.R."/>
            <person name="Javad Rahimi M."/>
            <person name="Salim K.A."/>
            <person name="Chan C.M."/>
            <person name="Lim L.B.L."/>
            <person name="Cai F."/>
            <person name="Druzhinina I.S."/>
            <person name="U'Ren J.M."/>
            <person name="Derntl C."/>
        </authorList>
    </citation>
    <scope>NUCLEOTIDE SEQUENCE</scope>
    <source>
        <strain evidence="7">TUCIM 5799</strain>
    </source>
</reference>
<comment type="cofactor">
    <cofactor evidence="1">
        <name>Zn(2+)</name>
        <dbReference type="ChEBI" id="CHEBI:29105"/>
    </cofactor>
</comment>
<dbReference type="CDD" id="cd11375">
    <property type="entry name" value="Peptidase_M54"/>
    <property type="match status" value="1"/>
</dbReference>
<dbReference type="Gene3D" id="3.40.390.10">
    <property type="entry name" value="Collagenase (Catalytic Domain)"/>
    <property type="match status" value="1"/>
</dbReference>
<dbReference type="PANTHER" id="PTHR15910:SF1">
    <property type="entry name" value="ARCHAEMETZINCIN-2"/>
    <property type="match status" value="1"/>
</dbReference>
<evidence type="ECO:0008006" key="9">
    <source>
        <dbReference type="Google" id="ProtNLM"/>
    </source>
</evidence>
<dbReference type="Proteomes" id="UP000829685">
    <property type="component" value="Unassembled WGS sequence"/>
</dbReference>
<evidence type="ECO:0000256" key="4">
    <source>
        <dbReference type="ARBA" id="ARBA00022801"/>
    </source>
</evidence>
<evidence type="ECO:0000313" key="7">
    <source>
        <dbReference type="EMBL" id="KAI1858257.1"/>
    </source>
</evidence>
<keyword evidence="4" id="KW-0378">Hydrolase</keyword>
<dbReference type="SUPFAM" id="SSF55486">
    <property type="entry name" value="Metalloproteases ('zincins'), catalytic domain"/>
    <property type="match status" value="1"/>
</dbReference>
<comment type="caution">
    <text evidence="7">The sequence shown here is derived from an EMBL/GenBank/DDBJ whole genome shotgun (WGS) entry which is preliminary data.</text>
</comment>
<evidence type="ECO:0000256" key="1">
    <source>
        <dbReference type="ARBA" id="ARBA00001947"/>
    </source>
</evidence>
<dbReference type="GO" id="GO:0008237">
    <property type="term" value="F:metallopeptidase activity"/>
    <property type="evidence" value="ECO:0007669"/>
    <property type="project" value="UniProtKB-KW"/>
</dbReference>
<sequence length="459" mass="50482">MTSPNACVHGELSYRPSACAEESGFVRPDAGRRIAATTKSGRNPFKVKGTGDRTVQNAINTAASRLTPTFPGPLVVPDDALALDPKDPPQSFRSWLYEGHRNKPTKRKKTLYVAAVPKVSAKMTHMTPCKDPRVGSNGNFSKKAKFSQASVPSPKVEDVIDYLGAFYHGMPVKPFPEQLQYVPWTERSSAGGQKYVGLATSNNCTRIRMRPSPDGLYTGQLNLEDILDAAIEMLPDEAYSIIILVDHDLYEDEDDDFCCGRAYGGSRVAVVSTARYHPVLDDLEGIDHAHMWPASHCKSYVDELCRKGGVEPDAQPDWVNPELSSPLRAAIYAASLAPLSSTPEAQTGLWFSRLVRTVSHELGHCLGMGHCNYYACVMQSTAGMAEDVRQPPYLCPVCLSKISHAVAGELQAGDKARKEAYIWERYEALVTVCDKWKHVGLFTGYGAWLQARLENLVIT</sequence>
<evidence type="ECO:0000256" key="2">
    <source>
        <dbReference type="ARBA" id="ARBA00022670"/>
    </source>
</evidence>
<name>A0A9Q0ALE6_9PEZI</name>
<evidence type="ECO:0000256" key="3">
    <source>
        <dbReference type="ARBA" id="ARBA00022723"/>
    </source>
</evidence>
<protein>
    <recommendedName>
        <fullName evidence="9">Archaemetzincin-2</fullName>
    </recommendedName>
</protein>
<evidence type="ECO:0000256" key="6">
    <source>
        <dbReference type="ARBA" id="ARBA00023049"/>
    </source>
</evidence>
<dbReference type="InterPro" id="IPR024079">
    <property type="entry name" value="MetalloPept_cat_dom_sf"/>
</dbReference>
<proteinExistence type="predicted"/>
<organism evidence="7 8">
    <name type="scientific">Neoarthrinium moseri</name>
    <dbReference type="NCBI Taxonomy" id="1658444"/>
    <lineage>
        <taxon>Eukaryota</taxon>
        <taxon>Fungi</taxon>
        <taxon>Dikarya</taxon>
        <taxon>Ascomycota</taxon>
        <taxon>Pezizomycotina</taxon>
        <taxon>Sordariomycetes</taxon>
        <taxon>Xylariomycetidae</taxon>
        <taxon>Amphisphaeriales</taxon>
        <taxon>Apiosporaceae</taxon>
        <taxon>Neoarthrinium</taxon>
    </lineage>
</organism>
<keyword evidence="5" id="KW-0862">Zinc</keyword>
<dbReference type="PANTHER" id="PTHR15910">
    <property type="entry name" value="ARCHAEMETZINCIN"/>
    <property type="match status" value="1"/>
</dbReference>
<dbReference type="EMBL" id="JAFIMR010000037">
    <property type="protein sequence ID" value="KAI1858257.1"/>
    <property type="molecule type" value="Genomic_DNA"/>
</dbReference>
<keyword evidence="6" id="KW-0482">Metalloprotease</keyword>